<evidence type="ECO:0000256" key="2">
    <source>
        <dbReference type="SAM" id="SignalP"/>
    </source>
</evidence>
<name>A0A1W0X5E8_HYPEX</name>
<gene>
    <name evidence="3" type="ORF">BV898_03453</name>
</gene>
<proteinExistence type="predicted"/>
<feature type="compositionally biased region" description="Low complexity" evidence="1">
    <location>
        <begin position="96"/>
        <end position="108"/>
    </location>
</feature>
<feature type="signal peptide" evidence="2">
    <location>
        <begin position="1"/>
        <end position="18"/>
    </location>
</feature>
<feature type="region of interest" description="Disordered" evidence="1">
    <location>
        <begin position="129"/>
        <end position="156"/>
    </location>
</feature>
<evidence type="ECO:0000313" key="3">
    <source>
        <dbReference type="EMBL" id="OQV22628.1"/>
    </source>
</evidence>
<evidence type="ECO:0000256" key="1">
    <source>
        <dbReference type="SAM" id="MobiDB-lite"/>
    </source>
</evidence>
<evidence type="ECO:0000313" key="4">
    <source>
        <dbReference type="Proteomes" id="UP000192578"/>
    </source>
</evidence>
<comment type="caution">
    <text evidence="3">The sequence shown here is derived from an EMBL/GenBank/DDBJ whole genome shotgun (WGS) entry which is preliminary data.</text>
</comment>
<feature type="compositionally biased region" description="Low complexity" evidence="1">
    <location>
        <begin position="143"/>
        <end position="156"/>
    </location>
</feature>
<sequence>MESLLVLAFCFLGTIVSAQQWNGGFPGMGGPQPLPLPGFDGGPGAMNPFLGPQQLQGRQMPMKGGNQQLNERRSNINNDGHNGKQANHNDNHRNEQQQGQQSRSGSDSMLDRMGLGGIAPFYQSLTNELSKTPTGMGMGGGEAQMPQGMQGMQGNY</sequence>
<feature type="chain" id="PRO_5012212924" evidence="2">
    <location>
        <begin position="19"/>
        <end position="156"/>
    </location>
</feature>
<dbReference type="EMBL" id="MTYJ01000016">
    <property type="protein sequence ID" value="OQV22628.1"/>
    <property type="molecule type" value="Genomic_DNA"/>
</dbReference>
<feature type="region of interest" description="Disordered" evidence="1">
    <location>
        <begin position="28"/>
        <end position="114"/>
    </location>
</feature>
<feature type="compositionally biased region" description="Polar residues" evidence="1">
    <location>
        <begin position="65"/>
        <end position="86"/>
    </location>
</feature>
<organism evidence="3 4">
    <name type="scientific">Hypsibius exemplaris</name>
    <name type="common">Freshwater tardigrade</name>
    <dbReference type="NCBI Taxonomy" id="2072580"/>
    <lineage>
        <taxon>Eukaryota</taxon>
        <taxon>Metazoa</taxon>
        <taxon>Ecdysozoa</taxon>
        <taxon>Tardigrada</taxon>
        <taxon>Eutardigrada</taxon>
        <taxon>Parachela</taxon>
        <taxon>Hypsibioidea</taxon>
        <taxon>Hypsibiidae</taxon>
        <taxon>Hypsibius</taxon>
    </lineage>
</organism>
<keyword evidence="2" id="KW-0732">Signal</keyword>
<keyword evidence="4" id="KW-1185">Reference proteome</keyword>
<dbReference type="AlphaFoldDB" id="A0A1W0X5E8"/>
<accession>A0A1W0X5E8</accession>
<dbReference type="Proteomes" id="UP000192578">
    <property type="component" value="Unassembled WGS sequence"/>
</dbReference>
<protein>
    <submittedName>
        <fullName evidence="3">Uncharacterized protein</fullName>
    </submittedName>
</protein>
<reference evidence="4" key="1">
    <citation type="submission" date="2017-01" db="EMBL/GenBank/DDBJ databases">
        <title>Comparative genomics of anhydrobiosis in the tardigrade Hypsibius dujardini.</title>
        <authorList>
            <person name="Yoshida Y."/>
            <person name="Koutsovoulos G."/>
            <person name="Laetsch D."/>
            <person name="Stevens L."/>
            <person name="Kumar S."/>
            <person name="Horikawa D."/>
            <person name="Ishino K."/>
            <person name="Komine S."/>
            <person name="Tomita M."/>
            <person name="Blaxter M."/>
            <person name="Arakawa K."/>
        </authorList>
    </citation>
    <scope>NUCLEOTIDE SEQUENCE [LARGE SCALE GENOMIC DNA]</scope>
    <source>
        <strain evidence="4">Z151</strain>
    </source>
</reference>